<dbReference type="AlphaFoldDB" id="A0A5C6BGA4"/>
<dbReference type="OrthoDB" id="9889686at2"/>
<gene>
    <name evidence="1" type="ORF">Poly21_45730</name>
</gene>
<sequence length="91" mass="10231">MSRTYKFGGGVLLLPSPDDSYTFIVTYHETTLSYALTNDLEISDLTTIRIVAGRKLLRERCVVETTSFEVSELCTACCLLDQNASSTLRWE</sequence>
<name>A0A5C6BGA4_9BACT</name>
<proteinExistence type="predicted"/>
<accession>A0A5C6BGA4</accession>
<evidence type="ECO:0000313" key="1">
    <source>
        <dbReference type="EMBL" id="TWU10667.1"/>
    </source>
</evidence>
<dbReference type="Proteomes" id="UP000319908">
    <property type="component" value="Unassembled WGS sequence"/>
</dbReference>
<keyword evidence="2" id="KW-1185">Reference proteome</keyword>
<dbReference type="RefSeq" id="WP_146409075.1">
    <property type="nucleotide sequence ID" value="NZ_SJPU01000003.1"/>
</dbReference>
<dbReference type="EMBL" id="SJPU01000003">
    <property type="protein sequence ID" value="TWU10667.1"/>
    <property type="molecule type" value="Genomic_DNA"/>
</dbReference>
<organism evidence="1 2">
    <name type="scientific">Allorhodopirellula heiligendammensis</name>
    <dbReference type="NCBI Taxonomy" id="2714739"/>
    <lineage>
        <taxon>Bacteria</taxon>
        <taxon>Pseudomonadati</taxon>
        <taxon>Planctomycetota</taxon>
        <taxon>Planctomycetia</taxon>
        <taxon>Pirellulales</taxon>
        <taxon>Pirellulaceae</taxon>
        <taxon>Allorhodopirellula</taxon>
    </lineage>
</organism>
<protein>
    <submittedName>
        <fullName evidence="1">Uncharacterized protein</fullName>
    </submittedName>
</protein>
<comment type="caution">
    <text evidence="1">The sequence shown here is derived from an EMBL/GenBank/DDBJ whole genome shotgun (WGS) entry which is preliminary data.</text>
</comment>
<reference evidence="1 2" key="1">
    <citation type="journal article" date="2020" name="Antonie Van Leeuwenhoek">
        <title>Rhodopirellula heiligendammensis sp. nov., Rhodopirellula pilleata sp. nov., and Rhodopirellula solitaria sp. nov. isolated from natural or artificial marine surfaces in Northern Germany and California, USA, and emended description of the genus Rhodopirellula.</title>
        <authorList>
            <person name="Kallscheuer N."/>
            <person name="Wiegand S."/>
            <person name="Jogler M."/>
            <person name="Boedeker C."/>
            <person name="Peeters S.H."/>
            <person name="Rast P."/>
            <person name="Heuer A."/>
            <person name="Jetten M.S.M."/>
            <person name="Rohde M."/>
            <person name="Jogler C."/>
        </authorList>
    </citation>
    <scope>NUCLEOTIDE SEQUENCE [LARGE SCALE GENOMIC DNA]</scope>
    <source>
        <strain evidence="1 2">Poly21</strain>
    </source>
</reference>
<evidence type="ECO:0000313" key="2">
    <source>
        <dbReference type="Proteomes" id="UP000319908"/>
    </source>
</evidence>